<organism evidence="1 2">
    <name type="scientific">Kiritimatiella glycovorans</name>
    <dbReference type="NCBI Taxonomy" id="1307763"/>
    <lineage>
        <taxon>Bacteria</taxon>
        <taxon>Pseudomonadati</taxon>
        <taxon>Kiritimatiellota</taxon>
        <taxon>Kiritimatiellia</taxon>
        <taxon>Kiritimatiellales</taxon>
        <taxon>Kiritimatiellaceae</taxon>
        <taxon>Kiritimatiella</taxon>
    </lineage>
</organism>
<reference evidence="2" key="1">
    <citation type="submission" date="2015-02" db="EMBL/GenBank/DDBJ databases">
        <title>Description and complete genome sequence of the first cultured representative of the subdivision 5 of the Verrucomicrobia phylum.</title>
        <authorList>
            <person name="Spring S."/>
            <person name="Bunk B."/>
            <person name="Sproer C."/>
            <person name="Klenk H.-P."/>
        </authorList>
    </citation>
    <scope>NUCLEOTIDE SEQUENCE [LARGE SCALE GENOMIC DNA]</scope>
    <source>
        <strain evidence="2">L21-Fru-AB</strain>
    </source>
</reference>
<dbReference type="EMBL" id="CP010904">
    <property type="protein sequence ID" value="AKJ65605.1"/>
    <property type="molecule type" value="Genomic_DNA"/>
</dbReference>
<sequence length="415" mass="48094">MSDKHDIQALRETVKRYLEVAYDPIQEERRRLWSAHHAFKPTPPPIFVMVGMFNAFCKEMFGDAQMKCADPLFREHERWLKMRLFVSEIGDDQIIEPWLTQGAAIETYGGRPWGLAQDFEPSAMEGGAMKMHSSLDDWSLMNQMHFPHHCVDENLTRAAVEKIGDAVGDLIPIDVNRGPLCQGTRMDISTDLAQLRGLETIMTDMYEYPDELHKLLAYMRDGILANHREAEDAGHWTLTSQINQTELYSDDLERPKPNSGPRRRRDLWACCMAQELTLVSPEFHDIFMLQYQIPIMKEFGAISYGCCENLTEKIDILRQIPNLRIIAVTPSADPKRCAEQIGSDYIISYRPNPTDMICGEFNEDRIRRILRRDLAAMRGGHVQINLKDIETVERDPDRLRRWTRIAREVIDEVWE</sequence>
<evidence type="ECO:0008006" key="3">
    <source>
        <dbReference type="Google" id="ProtNLM"/>
    </source>
</evidence>
<gene>
    <name evidence="1" type="ORF">L21SP4_02379</name>
</gene>
<dbReference type="Gene3D" id="3.20.20.210">
    <property type="match status" value="1"/>
</dbReference>
<dbReference type="AlphaFoldDB" id="A0A0G3ELF2"/>
<reference evidence="1 2" key="2">
    <citation type="journal article" date="2016" name="ISME J.">
        <title>Characterization of the first cultured representative of Verrucomicrobia subdivision 5 indicates the proposal of a novel phylum.</title>
        <authorList>
            <person name="Spring S."/>
            <person name="Bunk B."/>
            <person name="Sproer C."/>
            <person name="Schumann P."/>
            <person name="Rohde M."/>
            <person name="Tindall B.J."/>
            <person name="Klenk H.P."/>
        </authorList>
    </citation>
    <scope>NUCLEOTIDE SEQUENCE [LARGE SCALE GENOMIC DNA]</scope>
    <source>
        <strain evidence="1 2">L21-Fru-AB</strain>
    </source>
</reference>
<keyword evidence="2" id="KW-1185">Reference proteome</keyword>
<dbReference type="RefSeq" id="WP_052882813.1">
    <property type="nucleotide sequence ID" value="NZ_CP010904.1"/>
</dbReference>
<name>A0A0G3ELF2_9BACT</name>
<evidence type="ECO:0000313" key="1">
    <source>
        <dbReference type="EMBL" id="AKJ65605.1"/>
    </source>
</evidence>
<protein>
    <recommendedName>
        <fullName evidence="3">Uroporphyrinogen decarboxylase (URO-D) domain-containing protein</fullName>
    </recommendedName>
</protein>
<accession>A0A0G3ELF2</accession>
<dbReference type="OrthoDB" id="1956310at2"/>
<proteinExistence type="predicted"/>
<dbReference type="Proteomes" id="UP000035268">
    <property type="component" value="Chromosome"/>
</dbReference>
<dbReference type="KEGG" id="vbl:L21SP4_02379"/>
<dbReference type="InterPro" id="IPR038071">
    <property type="entry name" value="UROD/MetE-like_sf"/>
</dbReference>
<dbReference type="STRING" id="1307763.L21SP4_02379"/>
<evidence type="ECO:0000313" key="2">
    <source>
        <dbReference type="Proteomes" id="UP000035268"/>
    </source>
</evidence>